<dbReference type="InterPro" id="IPR050834">
    <property type="entry name" value="Glycosyltransf_2"/>
</dbReference>
<dbReference type="InterPro" id="IPR029044">
    <property type="entry name" value="Nucleotide-diphossugar_trans"/>
</dbReference>
<dbReference type="EMBL" id="NIDE01000002">
    <property type="protein sequence ID" value="OWK45273.1"/>
    <property type="molecule type" value="Genomic_DNA"/>
</dbReference>
<accession>A0A225DW49</accession>
<dbReference type="PANTHER" id="PTHR43685">
    <property type="entry name" value="GLYCOSYLTRANSFERASE"/>
    <property type="match status" value="1"/>
</dbReference>
<dbReference type="InterPro" id="IPR028098">
    <property type="entry name" value="Glyco_trans_4-like_N"/>
</dbReference>
<protein>
    <submittedName>
        <fullName evidence="4">Glycosyl transferase, group 2 family protein</fullName>
    </submittedName>
</protein>
<reference evidence="5" key="1">
    <citation type="submission" date="2017-06" db="EMBL/GenBank/DDBJ databases">
        <title>Genome analysis of Fimbriiglobus ruber SP5, the first member of the order Planctomycetales with confirmed chitinolytic capability.</title>
        <authorList>
            <person name="Ravin N.V."/>
            <person name="Rakitin A.L."/>
            <person name="Ivanova A.A."/>
            <person name="Beletsky A.V."/>
            <person name="Kulichevskaya I.S."/>
            <person name="Mardanov A.V."/>
            <person name="Dedysh S.N."/>
        </authorList>
    </citation>
    <scope>NUCLEOTIDE SEQUENCE [LARGE SCALE GENOMIC DNA]</scope>
    <source>
        <strain evidence="5">SP5</strain>
    </source>
</reference>
<dbReference type="GO" id="GO:0044010">
    <property type="term" value="P:single-species biofilm formation"/>
    <property type="evidence" value="ECO:0007669"/>
    <property type="project" value="TreeGrafter"/>
</dbReference>
<dbReference type="CDD" id="cd04184">
    <property type="entry name" value="GT2_RfbC_Mx_like"/>
    <property type="match status" value="1"/>
</dbReference>
<dbReference type="PANTHER" id="PTHR43685:SF2">
    <property type="entry name" value="GLYCOSYLTRANSFERASE 2-LIKE DOMAIN-CONTAINING PROTEIN"/>
    <property type="match status" value="1"/>
</dbReference>
<dbReference type="SUPFAM" id="SSF53448">
    <property type="entry name" value="Nucleotide-diphospho-sugar transferases"/>
    <property type="match status" value="2"/>
</dbReference>
<sequence length="1126" mass="121762">MSVSVPPLPAPPGEQVFVERFPEPITGWVMVGAGASWTAGTFPESLEVEIRYDGEPRVRADVRAPEPGRYEFGLHAPAEPDARRLTVALLGGGVEVTLFDGAIADLKDRGAAPAPDAPPARPMPRWLSPVVTLGKSLASGECFSASWWGARVTRYRAMVTKARQRVRDKLMIRERFAPWAPHDAYVARTALSPDDLRAMTDRAARFRFKPTFSILCPVYNVDPKWLRAAVGSVLAQAYPHWELCLADDASTDPATRAALDQLPRDPRIKLVRRPENGHICAATNSAADLATGEFVALMDNDDELAPHALFAVAEFLQSHPDADLIYSDEDKIDAAGHRCDPQFKPDWSPELLLSYNYVNHFTVVRRTVFEKVGRFRAGYEGSQDHDLLLRATERTDRVHHVPQILYHWRALDTSTAAAAGVKTYVHTAGRQAVEDARTRRKLAASLYVPPFAEKLGLPILGLDGPDRGPTVAVVVRGTAADAARTVRAIKQTTTYANYTTYLVIDAAVPADALNRIAAGRSEDFLLFLEAGIEPADPRWLSRLMTYLRIPGVGAAGGLILTGDGRIASAGTVLGAANGAAPADAFGGIKPEPVSYYFYAEVARDVSAPGRGCLLTPRAVFDRAGGFDADRFGQTLYDVDYALRLAGLGLRAVHVGGAELKWTGPDAARAAAPAELRALRAAHGSAPDPYYNPNLSPWDSFAPRPDAPHLVPATPAAPVRVLFATHNLTAYEGAPKIIQDVAVDLTRRRIVAGAVYAPAAGRAAAAYEAAGIPVHAPGQATPLPYAKRFIDGQWTPAEYETAQRDLGRLLREVKPRVVVANTLGMFPLVEAAARHGIPGILAIQESYPEPLFARAFSPYGRWRCERAFLFADRVIFASRSCAALYARLDGRKNFEVIHNGLSAGPFDAFQRATSKGAAVAQLPGPADKTNGRLRVVAVGTVCERKAQHVLVEAAALVARKRRDLTCYLVGAREGLPYLSYVRNLIRSRGLEDVVVPVGETDNVWTFLRAADVFVCASYVEAFSLSVLEAEAFSLPVVSTPCGGLDEQVVWGRSALKFDFGRADQLADHLLKLAEAPAYRAEMGRQSRAAFDLALTAAGMTDRYARAILAAARVPAGVRADQAVARAA</sequence>
<evidence type="ECO:0000313" key="5">
    <source>
        <dbReference type="Proteomes" id="UP000214646"/>
    </source>
</evidence>
<dbReference type="Proteomes" id="UP000214646">
    <property type="component" value="Unassembled WGS sequence"/>
</dbReference>
<dbReference type="Pfam" id="PF00535">
    <property type="entry name" value="Glycos_transf_2"/>
    <property type="match status" value="1"/>
</dbReference>
<dbReference type="Gene3D" id="3.40.50.2000">
    <property type="entry name" value="Glycogen Phosphorylase B"/>
    <property type="match status" value="2"/>
</dbReference>
<keyword evidence="5" id="KW-1185">Reference proteome</keyword>
<dbReference type="RefSeq" id="WP_088253023.1">
    <property type="nucleotide sequence ID" value="NZ_NIDE01000002.1"/>
</dbReference>
<dbReference type="Pfam" id="PF13439">
    <property type="entry name" value="Glyco_transf_4"/>
    <property type="match status" value="1"/>
</dbReference>
<dbReference type="Gene3D" id="3.90.550.10">
    <property type="entry name" value="Spore Coat Polysaccharide Biosynthesis Protein SpsA, Chain A"/>
    <property type="match status" value="2"/>
</dbReference>
<organism evidence="4 5">
    <name type="scientific">Fimbriiglobus ruber</name>
    <dbReference type="NCBI Taxonomy" id="1908690"/>
    <lineage>
        <taxon>Bacteria</taxon>
        <taxon>Pseudomonadati</taxon>
        <taxon>Planctomycetota</taxon>
        <taxon>Planctomycetia</taxon>
        <taxon>Gemmatales</taxon>
        <taxon>Gemmataceae</taxon>
        <taxon>Fimbriiglobus</taxon>
    </lineage>
</organism>
<feature type="domain" description="Glycosyltransferase subfamily 4-like N-terminal" evidence="3">
    <location>
        <begin position="786"/>
        <end position="900"/>
    </location>
</feature>
<feature type="domain" description="Glycosyltransferase 2-like" evidence="2">
    <location>
        <begin position="213"/>
        <end position="372"/>
    </location>
</feature>
<dbReference type="InterPro" id="IPR001173">
    <property type="entry name" value="Glyco_trans_2-like"/>
</dbReference>
<feature type="domain" description="Glycosyl transferase family 1" evidence="1">
    <location>
        <begin position="930"/>
        <end position="1086"/>
    </location>
</feature>
<dbReference type="CDD" id="cd03801">
    <property type="entry name" value="GT4_PimA-like"/>
    <property type="match status" value="1"/>
</dbReference>
<gene>
    <name evidence="4" type="ORF">FRUB_01604</name>
</gene>
<dbReference type="GO" id="GO:0016757">
    <property type="term" value="F:glycosyltransferase activity"/>
    <property type="evidence" value="ECO:0007669"/>
    <property type="project" value="InterPro"/>
</dbReference>
<evidence type="ECO:0000259" key="1">
    <source>
        <dbReference type="Pfam" id="PF00534"/>
    </source>
</evidence>
<dbReference type="AlphaFoldDB" id="A0A225DW49"/>
<dbReference type="SUPFAM" id="SSF53756">
    <property type="entry name" value="UDP-Glycosyltransferase/glycogen phosphorylase"/>
    <property type="match status" value="1"/>
</dbReference>
<name>A0A225DW49_9BACT</name>
<dbReference type="OrthoDB" id="9800276at2"/>
<keyword evidence="4" id="KW-0808">Transferase</keyword>
<evidence type="ECO:0000259" key="2">
    <source>
        <dbReference type="Pfam" id="PF00535"/>
    </source>
</evidence>
<evidence type="ECO:0000259" key="3">
    <source>
        <dbReference type="Pfam" id="PF13439"/>
    </source>
</evidence>
<comment type="caution">
    <text evidence="4">The sequence shown here is derived from an EMBL/GenBank/DDBJ whole genome shotgun (WGS) entry which is preliminary data.</text>
</comment>
<dbReference type="Pfam" id="PF00534">
    <property type="entry name" value="Glycos_transf_1"/>
    <property type="match status" value="1"/>
</dbReference>
<evidence type="ECO:0000313" key="4">
    <source>
        <dbReference type="EMBL" id="OWK45273.1"/>
    </source>
</evidence>
<dbReference type="InterPro" id="IPR001296">
    <property type="entry name" value="Glyco_trans_1"/>
</dbReference>
<proteinExistence type="predicted"/>